<feature type="compositionally biased region" description="Polar residues" evidence="1">
    <location>
        <begin position="69"/>
        <end position="85"/>
    </location>
</feature>
<keyword evidence="4" id="KW-1185">Reference proteome</keyword>
<protein>
    <submittedName>
        <fullName evidence="3">Winged helix-turn-helix domain-containing protein</fullName>
    </submittedName>
</protein>
<gene>
    <name evidence="3" type="ORF">ACFOX0_33295</name>
</gene>
<feature type="domain" description="Winged helix-turn helix" evidence="2">
    <location>
        <begin position="9"/>
        <end position="48"/>
    </location>
</feature>
<accession>A0ABV8KX60</accession>
<proteinExistence type="predicted"/>
<feature type="region of interest" description="Disordered" evidence="1">
    <location>
        <begin position="42"/>
        <end position="85"/>
    </location>
</feature>
<dbReference type="InterPro" id="IPR025959">
    <property type="entry name" value="Winged_HTH_dom"/>
</dbReference>
<organism evidence="3 4">
    <name type="scientific">Micromonospora zhanjiangensis</name>
    <dbReference type="NCBI Taxonomy" id="1522057"/>
    <lineage>
        <taxon>Bacteria</taxon>
        <taxon>Bacillati</taxon>
        <taxon>Actinomycetota</taxon>
        <taxon>Actinomycetes</taxon>
        <taxon>Micromonosporales</taxon>
        <taxon>Micromonosporaceae</taxon>
        <taxon>Micromonospora</taxon>
    </lineage>
</organism>
<name>A0ABV8KX60_9ACTN</name>
<dbReference type="RefSeq" id="WP_377553529.1">
    <property type="nucleotide sequence ID" value="NZ_JBHSBN010000059.1"/>
</dbReference>
<comment type="caution">
    <text evidence="3">The sequence shown here is derived from an EMBL/GenBank/DDBJ whole genome shotgun (WGS) entry which is preliminary data.</text>
</comment>
<dbReference type="EMBL" id="JBHSBN010000059">
    <property type="protein sequence ID" value="MFC4110775.1"/>
    <property type="molecule type" value="Genomic_DNA"/>
</dbReference>
<dbReference type="Pfam" id="PF13592">
    <property type="entry name" value="HTH_33"/>
    <property type="match status" value="1"/>
</dbReference>
<evidence type="ECO:0000259" key="2">
    <source>
        <dbReference type="Pfam" id="PF13592"/>
    </source>
</evidence>
<evidence type="ECO:0000256" key="1">
    <source>
        <dbReference type="SAM" id="MobiDB-lite"/>
    </source>
</evidence>
<evidence type="ECO:0000313" key="4">
    <source>
        <dbReference type="Proteomes" id="UP001595868"/>
    </source>
</evidence>
<evidence type="ECO:0000313" key="3">
    <source>
        <dbReference type="EMBL" id="MFC4110775.1"/>
    </source>
</evidence>
<feature type="compositionally biased region" description="Polar residues" evidence="1">
    <location>
        <begin position="42"/>
        <end position="55"/>
    </location>
</feature>
<reference evidence="4" key="1">
    <citation type="journal article" date="2019" name="Int. J. Syst. Evol. Microbiol.">
        <title>The Global Catalogue of Microorganisms (GCM) 10K type strain sequencing project: providing services to taxonomists for standard genome sequencing and annotation.</title>
        <authorList>
            <consortium name="The Broad Institute Genomics Platform"/>
            <consortium name="The Broad Institute Genome Sequencing Center for Infectious Disease"/>
            <person name="Wu L."/>
            <person name="Ma J."/>
        </authorList>
    </citation>
    <scope>NUCLEOTIDE SEQUENCE [LARGE SCALE GENOMIC DNA]</scope>
    <source>
        <strain evidence="4">2902at01</strain>
    </source>
</reference>
<sequence>MTSAKISGTLARVSNLIARMFRTRYAMRGTSYLLRRVGWSSQVPSHRPTSPTWSGSPAGRYPDWPGCTHAQTKQPSILTAPDQAS</sequence>
<dbReference type="Proteomes" id="UP001595868">
    <property type="component" value="Unassembled WGS sequence"/>
</dbReference>